<dbReference type="SUPFAM" id="SSF51735">
    <property type="entry name" value="NAD(P)-binding Rossmann-fold domains"/>
    <property type="match status" value="1"/>
</dbReference>
<proteinExistence type="predicted"/>
<name>A0A5B8LTP9_9HYPH</name>
<dbReference type="InterPro" id="IPR011051">
    <property type="entry name" value="RmlC_Cupin_sf"/>
</dbReference>
<dbReference type="CDD" id="cd07007">
    <property type="entry name" value="cupin_CapF-like_C"/>
    <property type="match status" value="1"/>
</dbReference>
<dbReference type="RefSeq" id="WP_146290456.1">
    <property type="nucleotide sequence ID" value="NZ_CP042304.1"/>
</dbReference>
<dbReference type="InterPro" id="IPR014710">
    <property type="entry name" value="RmlC-like_jellyroll"/>
</dbReference>
<dbReference type="Gene3D" id="3.40.50.720">
    <property type="entry name" value="NAD(P)-binding Rossmann-like Domain"/>
    <property type="match status" value="1"/>
</dbReference>
<organism evidence="3 4">
    <name type="scientific">Devosia ginsengisoli</name>
    <dbReference type="NCBI Taxonomy" id="400770"/>
    <lineage>
        <taxon>Bacteria</taxon>
        <taxon>Pseudomonadati</taxon>
        <taxon>Pseudomonadota</taxon>
        <taxon>Alphaproteobacteria</taxon>
        <taxon>Hyphomicrobiales</taxon>
        <taxon>Devosiaceae</taxon>
        <taxon>Devosia</taxon>
    </lineage>
</organism>
<dbReference type="KEGG" id="dea:FPZ08_13245"/>
<dbReference type="InterPro" id="IPR036291">
    <property type="entry name" value="NAD(P)-bd_dom_sf"/>
</dbReference>
<feature type="domain" description="NAD-dependent epimerase/dehydratase" evidence="1">
    <location>
        <begin position="4"/>
        <end position="189"/>
    </location>
</feature>
<gene>
    <name evidence="3" type="ORF">FPZ08_13245</name>
</gene>
<dbReference type="Pfam" id="PF14667">
    <property type="entry name" value="Polysacc_synt_C"/>
    <property type="match status" value="1"/>
</dbReference>
<accession>A0A5B8LTP9</accession>
<dbReference type="AlphaFoldDB" id="A0A5B8LTP9"/>
<evidence type="ECO:0000259" key="2">
    <source>
        <dbReference type="Pfam" id="PF14667"/>
    </source>
</evidence>
<evidence type="ECO:0000313" key="3">
    <source>
        <dbReference type="EMBL" id="QDZ11638.1"/>
    </source>
</evidence>
<sequence length="368" mass="40026">MTRIALTGASGFIGKNVRFRLDELKIPVVVIGHDLRGTTLEQALTGADVVVHLAGVNRPKEEEEFAAGNAGMTQAMAGALRSLGKAAPVIYASSTQAGNDTPYGLSKRAAEDILVDYGRRSGAPIHALRLPNVFGKWSRPNYNSVVATFCHNIARDLPIAISDPSAPLELIYVDDVVEIIVALIAQPARRSDDMLRPTYSTTVGALAEQIKAFRDSRRSLLVGPVGTGLARALHATYLSFLDATHFAYDLPKHTDPRGTFVEMLRTPQSGQVSFFTANPGITRGGHYHHSKTEKFLVVSGQALFRFRNIVTGEYAEIQVRAEDTKVVETVPGWSHDVTNTGGDTLICMLWANELFDPERPDTFSAKVP</sequence>
<dbReference type="SUPFAM" id="SSF51182">
    <property type="entry name" value="RmlC-like cupins"/>
    <property type="match status" value="1"/>
</dbReference>
<evidence type="ECO:0000313" key="4">
    <source>
        <dbReference type="Proteomes" id="UP000315364"/>
    </source>
</evidence>
<dbReference type="Proteomes" id="UP000315364">
    <property type="component" value="Chromosome"/>
</dbReference>
<dbReference type="NCBIfam" id="NF047837">
    <property type="entry name" value="UDPAcbARedWbcJ"/>
    <property type="match status" value="1"/>
</dbReference>
<dbReference type="Pfam" id="PF01370">
    <property type="entry name" value="Epimerase"/>
    <property type="match status" value="1"/>
</dbReference>
<dbReference type="PANTHER" id="PTHR43245">
    <property type="entry name" value="BIFUNCTIONAL POLYMYXIN RESISTANCE PROTEIN ARNA"/>
    <property type="match status" value="1"/>
</dbReference>
<dbReference type="InterPro" id="IPR029303">
    <property type="entry name" value="CapF_C"/>
</dbReference>
<reference evidence="3 4" key="1">
    <citation type="submission" date="2019-07" db="EMBL/GenBank/DDBJ databases">
        <title>Full genome sequence of Devosia sp. Gsoil 520.</title>
        <authorList>
            <person name="Im W.-T."/>
        </authorList>
    </citation>
    <scope>NUCLEOTIDE SEQUENCE [LARGE SCALE GENOMIC DNA]</scope>
    <source>
        <strain evidence="3 4">Gsoil 520</strain>
    </source>
</reference>
<dbReference type="OrthoDB" id="9795501at2"/>
<keyword evidence="4" id="KW-1185">Reference proteome</keyword>
<dbReference type="Gene3D" id="2.60.120.10">
    <property type="entry name" value="Jelly Rolls"/>
    <property type="match status" value="1"/>
</dbReference>
<dbReference type="EMBL" id="CP042304">
    <property type="protein sequence ID" value="QDZ11638.1"/>
    <property type="molecule type" value="Genomic_DNA"/>
</dbReference>
<feature type="domain" description="Capsular polysaccharide assembling protein CapF C-terminal" evidence="2">
    <location>
        <begin position="253"/>
        <end position="363"/>
    </location>
</feature>
<dbReference type="InterPro" id="IPR001509">
    <property type="entry name" value="Epimerase_deHydtase"/>
</dbReference>
<dbReference type="InterPro" id="IPR050177">
    <property type="entry name" value="Lipid_A_modif_metabolic_enz"/>
</dbReference>
<protein>
    <submittedName>
        <fullName evidence="3">SDR family oxidoreductase</fullName>
    </submittedName>
</protein>
<evidence type="ECO:0000259" key="1">
    <source>
        <dbReference type="Pfam" id="PF01370"/>
    </source>
</evidence>
<dbReference type="PANTHER" id="PTHR43245:SF55">
    <property type="entry name" value="NAD(P)-BINDING DOMAIN-CONTAINING PROTEIN"/>
    <property type="match status" value="1"/>
</dbReference>